<dbReference type="SUPFAM" id="SSF52374">
    <property type="entry name" value="Nucleotidylyl transferase"/>
    <property type="match status" value="1"/>
</dbReference>
<keyword evidence="4" id="KW-0067">ATP-binding</keyword>
<comment type="similarity">
    <text evidence="1">Belongs to the class-I aminoacyl-tRNA synthetase family. IleS type 1 subfamily.</text>
</comment>
<evidence type="ECO:0000256" key="1">
    <source>
        <dbReference type="ARBA" id="ARBA00006887"/>
    </source>
</evidence>
<feature type="non-terminal residue" evidence="9">
    <location>
        <position position="221"/>
    </location>
</feature>
<keyword evidence="2" id="KW-0436">Ligase</keyword>
<sequence>NSKLSWPADIYLEGSVQHRGWFQSSLLASVGTRGASPYKTVLTHGFVVDGSGKKMSKSLGNVFAPQEIIKENGAKIVRWWVSAEDYRDDIRISKEIIGRLTEAYRKIRNTARFLLGNLYDFDGNDYSSHLLEIDRWAMSRLQTLTAKITSAFFMNHISAPFFSTCFVIASRTESFLTNSPQLSHLISVIGTPHALCLDMHQSGLLETMLYILSLPHLGIQL</sequence>
<feature type="non-terminal residue" evidence="9">
    <location>
        <position position="1"/>
    </location>
</feature>
<evidence type="ECO:0000256" key="6">
    <source>
        <dbReference type="ARBA" id="ARBA00023146"/>
    </source>
</evidence>
<dbReference type="InterPro" id="IPR014729">
    <property type="entry name" value="Rossmann-like_a/b/a_fold"/>
</dbReference>
<evidence type="ECO:0000256" key="3">
    <source>
        <dbReference type="ARBA" id="ARBA00022741"/>
    </source>
</evidence>
<name>A0A6V8P9A8_9ACTN</name>
<dbReference type="AlphaFoldDB" id="A0A6V8P9A8"/>
<dbReference type="GO" id="GO:0005524">
    <property type="term" value="F:ATP binding"/>
    <property type="evidence" value="ECO:0007669"/>
    <property type="project" value="UniProtKB-KW"/>
</dbReference>
<evidence type="ECO:0000256" key="4">
    <source>
        <dbReference type="ARBA" id="ARBA00022840"/>
    </source>
</evidence>
<keyword evidence="10" id="KW-1185">Reference proteome</keyword>
<dbReference type="GO" id="GO:0004822">
    <property type="term" value="F:isoleucine-tRNA ligase activity"/>
    <property type="evidence" value="ECO:0007669"/>
    <property type="project" value="UniProtKB-EC"/>
</dbReference>
<keyword evidence="3" id="KW-0547">Nucleotide-binding</keyword>
<dbReference type="GO" id="GO:0006428">
    <property type="term" value="P:isoleucyl-tRNA aminoacylation"/>
    <property type="evidence" value="ECO:0007669"/>
    <property type="project" value="TreeGrafter"/>
</dbReference>
<comment type="caution">
    <text evidence="9">The sequence shown here is derived from an EMBL/GenBank/DDBJ whole genome shotgun (WGS) entry which is preliminary data.</text>
</comment>
<evidence type="ECO:0000256" key="2">
    <source>
        <dbReference type="ARBA" id="ARBA00022598"/>
    </source>
</evidence>
<dbReference type="PANTHER" id="PTHR42765">
    <property type="entry name" value="SOLEUCYL-TRNA SYNTHETASE"/>
    <property type="match status" value="1"/>
</dbReference>
<dbReference type="SUPFAM" id="SSF47323">
    <property type="entry name" value="Anticodon-binding domain of a subclass of class I aminoacyl-tRNA synthetases"/>
    <property type="match status" value="1"/>
</dbReference>
<gene>
    <name evidence="9" type="ORF">HKBW3S33_02283</name>
</gene>
<evidence type="ECO:0000256" key="5">
    <source>
        <dbReference type="ARBA" id="ARBA00022917"/>
    </source>
</evidence>
<keyword evidence="6 9" id="KW-0030">Aminoacyl-tRNA synthetase</keyword>
<comment type="catalytic activity">
    <reaction evidence="7">
        <text>tRNA(Ile) + L-isoleucine + ATP = L-isoleucyl-tRNA(Ile) + AMP + diphosphate</text>
        <dbReference type="Rhea" id="RHEA:11060"/>
        <dbReference type="Rhea" id="RHEA-COMP:9666"/>
        <dbReference type="Rhea" id="RHEA-COMP:9695"/>
        <dbReference type="ChEBI" id="CHEBI:30616"/>
        <dbReference type="ChEBI" id="CHEBI:33019"/>
        <dbReference type="ChEBI" id="CHEBI:58045"/>
        <dbReference type="ChEBI" id="CHEBI:78442"/>
        <dbReference type="ChEBI" id="CHEBI:78528"/>
        <dbReference type="ChEBI" id="CHEBI:456215"/>
        <dbReference type="EC" id="6.1.1.5"/>
    </reaction>
</comment>
<evidence type="ECO:0000313" key="9">
    <source>
        <dbReference type="EMBL" id="GFP28867.1"/>
    </source>
</evidence>
<protein>
    <submittedName>
        <fullName evidence="9">Isoleucyl-tRNA synthetase</fullName>
    </submittedName>
</protein>
<reference evidence="9 10" key="1">
    <citation type="journal article" date="2020" name="Front. Microbiol.">
        <title>Single-cell genomics of novel Actinobacteria with the Wood-Ljungdahl pathway discovered in a serpentinizing system.</title>
        <authorList>
            <person name="Merino N."/>
            <person name="Kawai M."/>
            <person name="Boyd E.S."/>
            <person name="Colman D.R."/>
            <person name="McGlynn S.E."/>
            <person name="Nealson K.H."/>
            <person name="Kurokawa K."/>
            <person name="Hongoh Y."/>
        </authorList>
    </citation>
    <scope>NUCLEOTIDE SEQUENCE [LARGE SCALE GENOMIC DNA]</scope>
    <source>
        <strain evidence="9 10">S33</strain>
    </source>
</reference>
<accession>A0A6V8P9A8</accession>
<dbReference type="Proteomes" id="UP000591948">
    <property type="component" value="Unassembled WGS sequence"/>
</dbReference>
<dbReference type="Gene3D" id="1.10.730.20">
    <property type="match status" value="1"/>
</dbReference>
<dbReference type="PANTHER" id="PTHR42765:SF1">
    <property type="entry name" value="ISOLEUCINE--TRNA LIGASE, MITOCHONDRIAL"/>
    <property type="match status" value="1"/>
</dbReference>
<feature type="domain" description="Aminoacyl-tRNA synthetase class Ia" evidence="8">
    <location>
        <begin position="5"/>
        <end position="93"/>
    </location>
</feature>
<dbReference type="InterPro" id="IPR050081">
    <property type="entry name" value="Ile-tRNA_ligase"/>
</dbReference>
<organism evidence="9 10">
    <name type="scientific">Candidatus Hakubella thermalkaliphila</name>
    <dbReference type="NCBI Taxonomy" id="2754717"/>
    <lineage>
        <taxon>Bacteria</taxon>
        <taxon>Bacillati</taxon>
        <taxon>Actinomycetota</taxon>
        <taxon>Actinomycetota incertae sedis</taxon>
        <taxon>Candidatus Hakubellales</taxon>
        <taxon>Candidatus Hakubellaceae</taxon>
        <taxon>Candidatus Hakubella</taxon>
    </lineage>
</organism>
<dbReference type="InterPro" id="IPR002300">
    <property type="entry name" value="aa-tRNA-synth_Ia"/>
</dbReference>
<dbReference type="EMBL" id="BLRY01000468">
    <property type="protein sequence ID" value="GFP28867.1"/>
    <property type="molecule type" value="Genomic_DNA"/>
</dbReference>
<keyword evidence="5" id="KW-0648">Protein biosynthesis</keyword>
<dbReference type="Pfam" id="PF00133">
    <property type="entry name" value="tRNA-synt_1"/>
    <property type="match status" value="1"/>
</dbReference>
<proteinExistence type="inferred from homology"/>
<dbReference type="Gene3D" id="3.40.50.620">
    <property type="entry name" value="HUPs"/>
    <property type="match status" value="1"/>
</dbReference>
<dbReference type="InterPro" id="IPR009080">
    <property type="entry name" value="tRNAsynth_Ia_anticodon-bd"/>
</dbReference>
<dbReference type="GO" id="GO:0005829">
    <property type="term" value="C:cytosol"/>
    <property type="evidence" value="ECO:0007669"/>
    <property type="project" value="TreeGrafter"/>
</dbReference>
<evidence type="ECO:0000256" key="7">
    <source>
        <dbReference type="ARBA" id="ARBA00048359"/>
    </source>
</evidence>
<evidence type="ECO:0000313" key="10">
    <source>
        <dbReference type="Proteomes" id="UP000591948"/>
    </source>
</evidence>
<evidence type="ECO:0000259" key="8">
    <source>
        <dbReference type="Pfam" id="PF00133"/>
    </source>
</evidence>